<dbReference type="Pfam" id="PF07690">
    <property type="entry name" value="MFS_1"/>
    <property type="match status" value="1"/>
</dbReference>
<feature type="transmembrane region" description="Helical" evidence="7">
    <location>
        <begin position="136"/>
        <end position="154"/>
    </location>
</feature>
<keyword evidence="5 7" id="KW-1133">Transmembrane helix</keyword>
<feature type="transmembrane region" description="Helical" evidence="7">
    <location>
        <begin position="295"/>
        <end position="318"/>
    </location>
</feature>
<evidence type="ECO:0000256" key="1">
    <source>
        <dbReference type="ARBA" id="ARBA00004651"/>
    </source>
</evidence>
<keyword evidence="4 7" id="KW-0812">Transmembrane</keyword>
<dbReference type="PROSITE" id="PS50850">
    <property type="entry name" value="MFS"/>
    <property type="match status" value="1"/>
</dbReference>
<dbReference type="AlphaFoldDB" id="A0A1V4I924"/>
<proteinExistence type="predicted"/>
<evidence type="ECO:0000259" key="8">
    <source>
        <dbReference type="PROSITE" id="PS50850"/>
    </source>
</evidence>
<name>A0A1V4I924_9CLOT</name>
<protein>
    <submittedName>
        <fullName evidence="9">Purine efflux pump PbuE</fullName>
    </submittedName>
</protein>
<feature type="transmembrane region" description="Helical" evidence="7">
    <location>
        <begin position="74"/>
        <end position="101"/>
    </location>
</feature>
<dbReference type="RefSeq" id="WP_079428433.1">
    <property type="nucleotide sequence ID" value="NZ_MZGV01000101.1"/>
</dbReference>
<keyword evidence="3" id="KW-1003">Cell membrane</keyword>
<evidence type="ECO:0000256" key="6">
    <source>
        <dbReference type="ARBA" id="ARBA00023136"/>
    </source>
</evidence>
<dbReference type="InterPro" id="IPR036259">
    <property type="entry name" value="MFS_trans_sf"/>
</dbReference>
<evidence type="ECO:0000256" key="7">
    <source>
        <dbReference type="SAM" id="Phobius"/>
    </source>
</evidence>
<feature type="transmembrane region" description="Helical" evidence="7">
    <location>
        <begin position="358"/>
        <end position="378"/>
    </location>
</feature>
<sequence length="389" mass="41379">MTKRNNLLIAILTLGVFAIINTEMGVIGILPLIADNFNVSISKAGLLVSLFALAIAVSGPIMPLLFSGINRKKVMLLVLGIFFLGNIVSMFTSSFAVLLIARVIPGFFQPIYCSLAFTAASASVSEKEAPKAVAKIMVGVSAGMVLGVPISSFIASTTSFTIAMSFFAMVNVIAFTVTLLFIPSMPVKERLSYRAQLSVLKKSIIWLSIIAVILMNGAVFGVYSYLAEYLKVVTNIPEKLISVVLLIYGVANIIGNIVAGKLLSKNAIKVVVSFLLTLGVVYTILFLIGKFTVPMALISLIWGILGGIGGNINQYWIASAAPEAPDFANGLFLTSANLGTTIGTSVCGLFITGMGTQYVVLGGLLFLILSVVSVLLRVHMFSFTKLHSK</sequence>
<dbReference type="GO" id="GO:0022857">
    <property type="term" value="F:transmembrane transporter activity"/>
    <property type="evidence" value="ECO:0007669"/>
    <property type="project" value="InterPro"/>
</dbReference>
<feature type="transmembrane region" description="Helical" evidence="7">
    <location>
        <begin position="107"/>
        <end position="124"/>
    </location>
</feature>
<feature type="transmembrane region" description="Helical" evidence="7">
    <location>
        <begin position="7"/>
        <end position="34"/>
    </location>
</feature>
<organism evidence="9 10">
    <name type="scientific">Clostridium oryzae</name>
    <dbReference type="NCBI Taxonomy" id="1450648"/>
    <lineage>
        <taxon>Bacteria</taxon>
        <taxon>Bacillati</taxon>
        <taxon>Bacillota</taxon>
        <taxon>Clostridia</taxon>
        <taxon>Eubacteriales</taxon>
        <taxon>Clostridiaceae</taxon>
        <taxon>Clostridium</taxon>
    </lineage>
</organism>
<feature type="transmembrane region" description="Helical" evidence="7">
    <location>
        <begin position="46"/>
        <end position="67"/>
    </location>
</feature>
<evidence type="ECO:0000256" key="5">
    <source>
        <dbReference type="ARBA" id="ARBA00022989"/>
    </source>
</evidence>
<dbReference type="Gene3D" id="1.20.1250.20">
    <property type="entry name" value="MFS general substrate transporter like domains"/>
    <property type="match status" value="2"/>
</dbReference>
<dbReference type="PANTHER" id="PTHR43124:SF3">
    <property type="entry name" value="CHLORAMPHENICOL EFFLUX PUMP RV0191"/>
    <property type="match status" value="1"/>
</dbReference>
<keyword evidence="10" id="KW-1185">Reference proteome</keyword>
<comment type="subcellular location">
    <subcellularLocation>
        <location evidence="1">Cell membrane</location>
        <topology evidence="1">Multi-pass membrane protein</topology>
    </subcellularLocation>
</comment>
<dbReference type="InterPro" id="IPR050189">
    <property type="entry name" value="MFS_Efflux_Transporters"/>
</dbReference>
<feature type="transmembrane region" description="Helical" evidence="7">
    <location>
        <begin position="239"/>
        <end position="258"/>
    </location>
</feature>
<dbReference type="OrthoDB" id="199773at2"/>
<feature type="transmembrane region" description="Helical" evidence="7">
    <location>
        <begin position="203"/>
        <end position="227"/>
    </location>
</feature>
<dbReference type="PANTHER" id="PTHR43124">
    <property type="entry name" value="PURINE EFFLUX PUMP PBUE"/>
    <property type="match status" value="1"/>
</dbReference>
<dbReference type="CDD" id="cd17324">
    <property type="entry name" value="MFS_NepI_like"/>
    <property type="match status" value="1"/>
</dbReference>
<dbReference type="EMBL" id="MZGV01000101">
    <property type="protein sequence ID" value="OPJ56125.1"/>
    <property type="molecule type" value="Genomic_DNA"/>
</dbReference>
<dbReference type="InterPro" id="IPR020846">
    <property type="entry name" value="MFS_dom"/>
</dbReference>
<evidence type="ECO:0000256" key="3">
    <source>
        <dbReference type="ARBA" id="ARBA00022475"/>
    </source>
</evidence>
<dbReference type="Proteomes" id="UP000190080">
    <property type="component" value="Unassembled WGS sequence"/>
</dbReference>
<feature type="domain" description="Major facilitator superfamily (MFS) profile" evidence="8">
    <location>
        <begin position="8"/>
        <end position="385"/>
    </location>
</feature>
<gene>
    <name evidence="9" type="primary">pbuE_2</name>
    <name evidence="9" type="ORF">CLORY_43310</name>
</gene>
<dbReference type="InterPro" id="IPR011701">
    <property type="entry name" value="MFS"/>
</dbReference>
<accession>A0A1V4I924</accession>
<evidence type="ECO:0000313" key="9">
    <source>
        <dbReference type="EMBL" id="OPJ56125.1"/>
    </source>
</evidence>
<keyword evidence="6 7" id="KW-0472">Membrane</keyword>
<keyword evidence="2" id="KW-0813">Transport</keyword>
<evidence type="ECO:0000256" key="4">
    <source>
        <dbReference type="ARBA" id="ARBA00022692"/>
    </source>
</evidence>
<feature type="transmembrane region" description="Helical" evidence="7">
    <location>
        <begin position="270"/>
        <end position="289"/>
    </location>
</feature>
<feature type="transmembrane region" description="Helical" evidence="7">
    <location>
        <begin position="160"/>
        <end position="182"/>
    </location>
</feature>
<dbReference type="SUPFAM" id="SSF103473">
    <property type="entry name" value="MFS general substrate transporter"/>
    <property type="match status" value="1"/>
</dbReference>
<evidence type="ECO:0000256" key="2">
    <source>
        <dbReference type="ARBA" id="ARBA00022448"/>
    </source>
</evidence>
<evidence type="ECO:0000313" key="10">
    <source>
        <dbReference type="Proteomes" id="UP000190080"/>
    </source>
</evidence>
<dbReference type="GO" id="GO:0005886">
    <property type="term" value="C:plasma membrane"/>
    <property type="evidence" value="ECO:0007669"/>
    <property type="project" value="UniProtKB-SubCell"/>
</dbReference>
<comment type="caution">
    <text evidence="9">The sequence shown here is derived from an EMBL/GenBank/DDBJ whole genome shotgun (WGS) entry which is preliminary data.</text>
</comment>
<feature type="transmembrane region" description="Helical" evidence="7">
    <location>
        <begin position="330"/>
        <end position="352"/>
    </location>
</feature>
<dbReference type="STRING" id="1450648.CLORY_43310"/>
<reference evidence="9 10" key="1">
    <citation type="submission" date="2017-03" db="EMBL/GenBank/DDBJ databases">
        <title>Genome sequence of Clostridium oryzae DSM 28571.</title>
        <authorList>
            <person name="Poehlein A."/>
            <person name="Daniel R."/>
        </authorList>
    </citation>
    <scope>NUCLEOTIDE SEQUENCE [LARGE SCALE GENOMIC DNA]</scope>
    <source>
        <strain evidence="9 10">DSM 28571</strain>
    </source>
</reference>